<protein>
    <submittedName>
        <fullName evidence="2">Uncharacterized protein</fullName>
    </submittedName>
</protein>
<feature type="signal peptide" evidence="1">
    <location>
        <begin position="1"/>
        <end position="17"/>
    </location>
</feature>
<feature type="chain" id="PRO_5047012186" evidence="1">
    <location>
        <begin position="18"/>
        <end position="218"/>
    </location>
</feature>
<evidence type="ECO:0000313" key="2">
    <source>
        <dbReference type="EMBL" id="KAK8067309.1"/>
    </source>
</evidence>
<dbReference type="GeneID" id="92051430"/>
<evidence type="ECO:0000256" key="1">
    <source>
        <dbReference type="SAM" id="SignalP"/>
    </source>
</evidence>
<keyword evidence="3" id="KW-1185">Reference proteome</keyword>
<evidence type="ECO:0000313" key="3">
    <source>
        <dbReference type="Proteomes" id="UP001433268"/>
    </source>
</evidence>
<organism evidence="2 3">
    <name type="scientific">Apiospora hydei</name>
    <dbReference type="NCBI Taxonomy" id="1337664"/>
    <lineage>
        <taxon>Eukaryota</taxon>
        <taxon>Fungi</taxon>
        <taxon>Dikarya</taxon>
        <taxon>Ascomycota</taxon>
        <taxon>Pezizomycotina</taxon>
        <taxon>Sordariomycetes</taxon>
        <taxon>Xylariomycetidae</taxon>
        <taxon>Amphisphaeriales</taxon>
        <taxon>Apiosporaceae</taxon>
        <taxon>Apiospora</taxon>
    </lineage>
</organism>
<dbReference type="EMBL" id="JAQQWN010000009">
    <property type="protein sequence ID" value="KAK8067309.1"/>
    <property type="molecule type" value="Genomic_DNA"/>
</dbReference>
<comment type="caution">
    <text evidence="2">The sequence shown here is derived from an EMBL/GenBank/DDBJ whole genome shotgun (WGS) entry which is preliminary data.</text>
</comment>
<sequence length="218" mass="23773">MLATSLLMLALAGTGLSLRPNEVDTTLITMVQTFTSIGYPSTSPFSSSPSAISTTLPVPKADDSTKAFLIGGLINERAVSKAEKCRYMDQEIFVDKTLRFLGVWKPDGGVSAGSDVLAPKQLLERLVQYQDAYRLVSMEPPRVMVQALSANFPDNIVEEIRKMKHILDDRGILRGGNERVLDALDIIFDDLCADTGKTAQIPLKVQEMVDVVLRGISG</sequence>
<dbReference type="RefSeq" id="XP_066664062.1">
    <property type="nucleotide sequence ID" value="XM_066818370.1"/>
</dbReference>
<reference evidence="2 3" key="1">
    <citation type="submission" date="2023-01" db="EMBL/GenBank/DDBJ databases">
        <title>Analysis of 21 Apiospora genomes using comparative genomics revels a genus with tremendous synthesis potential of carbohydrate active enzymes and secondary metabolites.</title>
        <authorList>
            <person name="Sorensen T."/>
        </authorList>
    </citation>
    <scope>NUCLEOTIDE SEQUENCE [LARGE SCALE GENOMIC DNA]</scope>
    <source>
        <strain evidence="2 3">CBS 114990</strain>
    </source>
</reference>
<keyword evidence="1" id="KW-0732">Signal</keyword>
<dbReference type="Proteomes" id="UP001433268">
    <property type="component" value="Unassembled WGS sequence"/>
</dbReference>
<name>A0ABR1VB99_9PEZI</name>
<proteinExistence type="predicted"/>
<gene>
    <name evidence="2" type="ORF">PG997_014056</name>
</gene>
<accession>A0ABR1VB99</accession>